<sequence>MDKYDDRINNFWAFKSLVADNQKRLVFLVEKTEYGECVIKDIRCGDNPNADDVAAAYDDVQEAIKEIKSEKTNTGLTLTDEEKVKSLNFLGDAEFLLSELVEYLDEEEREDIERSIPNRY</sequence>
<name>A0A8S5P0M1_9CAUD</name>
<accession>A0A8S5P0M1</accession>
<evidence type="ECO:0000313" key="1">
    <source>
        <dbReference type="EMBL" id="DAE00638.1"/>
    </source>
</evidence>
<protein>
    <submittedName>
        <fullName evidence="1">Uncharacterized protein</fullName>
    </submittedName>
</protein>
<proteinExistence type="predicted"/>
<dbReference type="EMBL" id="BK015306">
    <property type="protein sequence ID" value="DAE00638.1"/>
    <property type="molecule type" value="Genomic_DNA"/>
</dbReference>
<organism evidence="1">
    <name type="scientific">Myoviridae sp. ctakU3</name>
    <dbReference type="NCBI Taxonomy" id="2825135"/>
    <lineage>
        <taxon>Viruses</taxon>
        <taxon>Duplodnaviria</taxon>
        <taxon>Heunggongvirae</taxon>
        <taxon>Uroviricota</taxon>
        <taxon>Caudoviricetes</taxon>
    </lineage>
</organism>
<reference evidence="1" key="1">
    <citation type="journal article" date="2021" name="Proc. Natl. Acad. Sci. U.S.A.">
        <title>A Catalog of Tens of Thousands of Viruses from Human Metagenomes Reveals Hidden Associations with Chronic Diseases.</title>
        <authorList>
            <person name="Tisza M.J."/>
            <person name="Buck C.B."/>
        </authorList>
    </citation>
    <scope>NUCLEOTIDE SEQUENCE</scope>
    <source>
        <strain evidence="1">CtakU3</strain>
    </source>
</reference>